<evidence type="ECO:0000313" key="2">
    <source>
        <dbReference type="Proteomes" id="UP001527866"/>
    </source>
</evidence>
<gene>
    <name evidence="1" type="ORF">O4J56_03985</name>
</gene>
<reference evidence="1 2" key="1">
    <citation type="submission" date="2023-01" db="EMBL/GenBank/DDBJ databases">
        <title>Draft genome sequence of Nocardiopsis sp. RSe5-2 isolated from halophytes.</title>
        <authorList>
            <person name="Duangmal K."/>
            <person name="Chantavorakit T."/>
        </authorList>
    </citation>
    <scope>NUCLEOTIDE SEQUENCE [LARGE SCALE GENOMIC DNA]</scope>
    <source>
        <strain evidence="1 2">RSe5-2</strain>
    </source>
</reference>
<protein>
    <recommendedName>
        <fullName evidence="3">HEAT repeat domain-containing protein</fullName>
    </recommendedName>
</protein>
<sequence>MDVSQPKPARTAADREWRAEDGAADWARAPSALAGVDAIDWTRRHDCLGGVDRVPALLGRVWDGADGAGALAELFERLVPDHLICPAVCLRDATPAAAPFLAKLAQDPRTPSREGVMDLLMRLVDAVDEGPVEACFGVWPSAWLTACGRALCTTRPQVWFALLDAEPDARRRRRVLRLLACAAPFDGGGPAARLWRAVLDAHGPEHLAERVIATAYASRGDPWVWREDEEEWVGRLRRWLEEGAEAASGTGPERTVRLARLALEHVPEWLPDSDPDSVAALAGLLDEAPPEARPGGAR</sequence>
<accession>A0ABT4TYL4</accession>
<organism evidence="1 2">
    <name type="scientific">Nocardiopsis endophytica</name>
    <dbReference type="NCBI Taxonomy" id="3018445"/>
    <lineage>
        <taxon>Bacteria</taxon>
        <taxon>Bacillati</taxon>
        <taxon>Actinomycetota</taxon>
        <taxon>Actinomycetes</taxon>
        <taxon>Streptosporangiales</taxon>
        <taxon>Nocardiopsidaceae</taxon>
        <taxon>Nocardiopsis</taxon>
    </lineage>
</organism>
<name>A0ABT4TYL4_9ACTN</name>
<proteinExistence type="predicted"/>
<dbReference type="RefSeq" id="WP_270683695.1">
    <property type="nucleotide sequence ID" value="NZ_JAQFWQ010000007.1"/>
</dbReference>
<dbReference type="Proteomes" id="UP001527866">
    <property type="component" value="Unassembled WGS sequence"/>
</dbReference>
<evidence type="ECO:0008006" key="3">
    <source>
        <dbReference type="Google" id="ProtNLM"/>
    </source>
</evidence>
<comment type="caution">
    <text evidence="1">The sequence shown here is derived from an EMBL/GenBank/DDBJ whole genome shotgun (WGS) entry which is preliminary data.</text>
</comment>
<evidence type="ECO:0000313" key="1">
    <source>
        <dbReference type="EMBL" id="MDA2809790.1"/>
    </source>
</evidence>
<dbReference type="EMBL" id="JAQFWQ010000007">
    <property type="protein sequence ID" value="MDA2809790.1"/>
    <property type="molecule type" value="Genomic_DNA"/>
</dbReference>
<keyword evidence="2" id="KW-1185">Reference proteome</keyword>